<evidence type="ECO:0000256" key="1">
    <source>
        <dbReference type="ARBA" id="ARBA00008558"/>
    </source>
</evidence>
<dbReference type="EMBL" id="JAHLFV010000037">
    <property type="protein sequence ID" value="MBU3849252.1"/>
    <property type="molecule type" value="Genomic_DNA"/>
</dbReference>
<comment type="similarity">
    <text evidence="1">Belongs to the N-acylglucosamine 2-epimerase family.</text>
</comment>
<dbReference type="InterPro" id="IPR008928">
    <property type="entry name" value="6-hairpin_glycosidase_sf"/>
</dbReference>
<dbReference type="Pfam" id="PF07221">
    <property type="entry name" value="GlcNAc_2-epim"/>
    <property type="match status" value="1"/>
</dbReference>
<dbReference type="AlphaFoldDB" id="A0A9E2L1R4"/>
<dbReference type="Gene3D" id="1.50.10.10">
    <property type="match status" value="1"/>
</dbReference>
<comment type="caution">
    <text evidence="3">The sequence shown here is derived from an EMBL/GenBank/DDBJ whole genome shotgun (WGS) entry which is preliminary data.</text>
</comment>
<protein>
    <submittedName>
        <fullName evidence="3">AGE family epimerase/isomerase</fullName>
    </submittedName>
</protein>
<dbReference type="Proteomes" id="UP000823914">
    <property type="component" value="Unassembled WGS sequence"/>
</dbReference>
<dbReference type="PANTHER" id="PTHR15108">
    <property type="entry name" value="N-ACYLGLUCOSAMINE-2-EPIMERASE"/>
    <property type="match status" value="1"/>
</dbReference>
<feature type="non-terminal residue" evidence="3">
    <location>
        <position position="1"/>
    </location>
</feature>
<evidence type="ECO:0000256" key="2">
    <source>
        <dbReference type="ARBA" id="ARBA00023235"/>
    </source>
</evidence>
<dbReference type="GO" id="GO:0016853">
    <property type="term" value="F:isomerase activity"/>
    <property type="evidence" value="ECO:0007669"/>
    <property type="project" value="UniProtKB-KW"/>
</dbReference>
<keyword evidence="2" id="KW-0413">Isomerase</keyword>
<name>A0A9E2L1R4_9SPIR</name>
<reference evidence="3" key="2">
    <citation type="submission" date="2021-04" db="EMBL/GenBank/DDBJ databases">
        <authorList>
            <person name="Gilroy R."/>
        </authorList>
    </citation>
    <scope>NUCLEOTIDE SEQUENCE</scope>
    <source>
        <strain evidence="3">Gambia15-2214</strain>
    </source>
</reference>
<evidence type="ECO:0000313" key="4">
    <source>
        <dbReference type="Proteomes" id="UP000823914"/>
    </source>
</evidence>
<proteinExistence type="inferred from homology"/>
<dbReference type="InterPro" id="IPR010819">
    <property type="entry name" value="AGE/CE"/>
</dbReference>
<dbReference type="GO" id="GO:0005975">
    <property type="term" value="P:carbohydrate metabolic process"/>
    <property type="evidence" value="ECO:0007669"/>
    <property type="project" value="InterPro"/>
</dbReference>
<organism evidence="3 4">
    <name type="scientific">Candidatus Treponema excrementipullorum</name>
    <dbReference type="NCBI Taxonomy" id="2838768"/>
    <lineage>
        <taxon>Bacteria</taxon>
        <taxon>Pseudomonadati</taxon>
        <taxon>Spirochaetota</taxon>
        <taxon>Spirochaetia</taxon>
        <taxon>Spirochaetales</taxon>
        <taxon>Treponemataceae</taxon>
        <taxon>Treponema</taxon>
    </lineage>
</organism>
<accession>A0A9E2L1R4</accession>
<dbReference type="SUPFAM" id="SSF48208">
    <property type="entry name" value="Six-hairpin glycosidases"/>
    <property type="match status" value="1"/>
</dbReference>
<dbReference type="InterPro" id="IPR012341">
    <property type="entry name" value="6hp_glycosidase-like_sf"/>
</dbReference>
<sequence length="330" mass="38636">EWMEAAKSCLDFMEDHCINRKLGDRMYFQVTEDGRPLRQRRYSFSEGFYAIANAEYYGVTGEKVYLDRARKAYKLIYELNNGLIKDPTGLGPKVEPETRQGRSLGEPMIFLNITSVMRRVDPEHTEEYDKHAAECVEKIFKYHMKPELKCTLENVGLNGEVWKDVTVGRFVNPGHDIECSWFLMEYAKHVGGEKGKEIFNTAVQIFDWAAEAGWDEEYKGLLYFTDCLGNPPEAYEHDMKLWWPHNEMLIASLMIYKETGNEKYLEWFTKTVDYCKEFFCDPEYGEWYGYLRRDGKPTMPSTKGSTFKGPFHVPRCLIMLDKMLDSMLQD</sequence>
<reference evidence="3" key="1">
    <citation type="journal article" date="2021" name="PeerJ">
        <title>Extensive microbial diversity within the chicken gut microbiome revealed by metagenomics and culture.</title>
        <authorList>
            <person name="Gilroy R."/>
            <person name="Ravi A."/>
            <person name="Getino M."/>
            <person name="Pursley I."/>
            <person name="Horton D.L."/>
            <person name="Alikhan N.F."/>
            <person name="Baker D."/>
            <person name="Gharbi K."/>
            <person name="Hall N."/>
            <person name="Watson M."/>
            <person name="Adriaenssens E.M."/>
            <person name="Foster-Nyarko E."/>
            <person name="Jarju S."/>
            <person name="Secka A."/>
            <person name="Antonio M."/>
            <person name="Oren A."/>
            <person name="Chaudhuri R.R."/>
            <person name="La Ragione R."/>
            <person name="Hildebrand F."/>
            <person name="Pallen M.J."/>
        </authorList>
    </citation>
    <scope>NUCLEOTIDE SEQUENCE</scope>
    <source>
        <strain evidence="3">Gambia15-2214</strain>
    </source>
</reference>
<gene>
    <name evidence="3" type="ORF">IAA16_01655</name>
</gene>
<evidence type="ECO:0000313" key="3">
    <source>
        <dbReference type="EMBL" id="MBU3849252.1"/>
    </source>
</evidence>